<evidence type="ECO:0000313" key="1">
    <source>
        <dbReference type="EMBL" id="VEJ49073.1"/>
    </source>
</evidence>
<dbReference type="Proteomes" id="UP000272771">
    <property type="component" value="Chromosome"/>
</dbReference>
<dbReference type="EMBL" id="LR134533">
    <property type="protein sequence ID" value="VEJ49073.1"/>
    <property type="molecule type" value="Genomic_DNA"/>
</dbReference>
<gene>
    <name evidence="1" type="ORF">NCTC12742_00016</name>
</gene>
<protein>
    <submittedName>
        <fullName evidence="1">Transposase and inactivated derivatives</fullName>
    </submittedName>
</protein>
<dbReference type="Gene3D" id="1.10.10.60">
    <property type="entry name" value="Homeodomain-like"/>
    <property type="match status" value="1"/>
</dbReference>
<dbReference type="AlphaFoldDB" id="A0A3S4ZA35"/>
<keyword evidence="2" id="KW-1185">Reference proteome</keyword>
<reference evidence="1 2" key="1">
    <citation type="submission" date="2018-12" db="EMBL/GenBank/DDBJ databases">
        <authorList>
            <consortium name="Pathogen Informatics"/>
        </authorList>
    </citation>
    <scope>NUCLEOTIDE SEQUENCE [LARGE SCALE GENOMIC DNA]</scope>
    <source>
        <strain evidence="1 2">NCTC12742</strain>
    </source>
</reference>
<organism evidence="1 2">
    <name type="scientific">Neisseria weaveri</name>
    <dbReference type="NCBI Taxonomy" id="28091"/>
    <lineage>
        <taxon>Bacteria</taxon>
        <taxon>Pseudomonadati</taxon>
        <taxon>Pseudomonadota</taxon>
        <taxon>Betaproteobacteria</taxon>
        <taxon>Neisseriales</taxon>
        <taxon>Neisseriaceae</taxon>
        <taxon>Neisseria</taxon>
    </lineage>
</organism>
<sequence>MLCMETIAKVHRLFHRQKLSQREIAKQLKLSRNTVAPPSTAENKPITPSSVLFLTC</sequence>
<name>A0A3S4ZA35_9NEIS</name>
<evidence type="ECO:0000313" key="2">
    <source>
        <dbReference type="Proteomes" id="UP000272771"/>
    </source>
</evidence>
<proteinExistence type="predicted"/>
<accession>A0A3S4ZA35</accession>